<dbReference type="InParanoid" id="A2EM30"/>
<reference evidence="2" key="1">
    <citation type="submission" date="2006-10" db="EMBL/GenBank/DDBJ databases">
        <authorList>
            <person name="Amadeo P."/>
            <person name="Zhao Q."/>
            <person name="Wortman J."/>
            <person name="Fraser-Liggett C."/>
            <person name="Carlton J."/>
        </authorList>
    </citation>
    <scope>NUCLEOTIDE SEQUENCE</scope>
    <source>
        <strain evidence="2">G3</strain>
    </source>
</reference>
<reference evidence="2" key="2">
    <citation type="journal article" date="2007" name="Science">
        <title>Draft genome sequence of the sexually transmitted pathogen Trichomonas vaginalis.</title>
        <authorList>
            <person name="Carlton J.M."/>
            <person name="Hirt R.P."/>
            <person name="Silva J.C."/>
            <person name="Delcher A.L."/>
            <person name="Schatz M."/>
            <person name="Zhao Q."/>
            <person name="Wortman J.R."/>
            <person name="Bidwell S.L."/>
            <person name="Alsmark U.C.M."/>
            <person name="Besteiro S."/>
            <person name="Sicheritz-Ponten T."/>
            <person name="Noel C.J."/>
            <person name="Dacks J.B."/>
            <person name="Foster P.G."/>
            <person name="Simillion C."/>
            <person name="Van de Peer Y."/>
            <person name="Miranda-Saavedra D."/>
            <person name="Barton G.J."/>
            <person name="Westrop G.D."/>
            <person name="Mueller S."/>
            <person name="Dessi D."/>
            <person name="Fiori P.L."/>
            <person name="Ren Q."/>
            <person name="Paulsen I."/>
            <person name="Zhang H."/>
            <person name="Bastida-Corcuera F.D."/>
            <person name="Simoes-Barbosa A."/>
            <person name="Brown M.T."/>
            <person name="Hayes R.D."/>
            <person name="Mukherjee M."/>
            <person name="Okumura C.Y."/>
            <person name="Schneider R."/>
            <person name="Smith A.J."/>
            <person name="Vanacova S."/>
            <person name="Villalvazo M."/>
            <person name="Haas B.J."/>
            <person name="Pertea M."/>
            <person name="Feldblyum T.V."/>
            <person name="Utterback T.R."/>
            <person name="Shu C.L."/>
            <person name="Osoegawa K."/>
            <person name="de Jong P.J."/>
            <person name="Hrdy I."/>
            <person name="Horvathova L."/>
            <person name="Zubacova Z."/>
            <person name="Dolezal P."/>
            <person name="Malik S.B."/>
            <person name="Logsdon J.M. Jr."/>
            <person name="Henze K."/>
            <person name="Gupta A."/>
            <person name="Wang C.C."/>
            <person name="Dunne R.L."/>
            <person name="Upcroft J.A."/>
            <person name="Upcroft P."/>
            <person name="White O."/>
            <person name="Salzberg S.L."/>
            <person name="Tang P."/>
            <person name="Chiu C.-H."/>
            <person name="Lee Y.-S."/>
            <person name="Embley T.M."/>
            <person name="Coombs G.H."/>
            <person name="Mottram J.C."/>
            <person name="Tachezy J."/>
            <person name="Fraser-Liggett C.M."/>
            <person name="Johnson P.J."/>
        </authorList>
    </citation>
    <scope>NUCLEOTIDE SEQUENCE [LARGE SCALE GENOMIC DNA]</scope>
    <source>
        <strain evidence="2">G3</strain>
    </source>
</reference>
<dbReference type="KEGG" id="tva:4764164"/>
<evidence type="ECO:0000313" key="2">
    <source>
        <dbReference type="EMBL" id="EAY06289.1"/>
    </source>
</evidence>
<dbReference type="AlphaFoldDB" id="A2EM30"/>
<dbReference type="VEuPathDB" id="TrichDB:TVAG_475230"/>
<evidence type="ECO:0000256" key="1">
    <source>
        <dbReference type="SAM" id="MobiDB-lite"/>
    </source>
</evidence>
<feature type="region of interest" description="Disordered" evidence="1">
    <location>
        <begin position="478"/>
        <end position="502"/>
    </location>
</feature>
<gene>
    <name evidence="2" type="ORF">TVAG_475230</name>
</gene>
<dbReference type="Proteomes" id="UP000001542">
    <property type="component" value="Unassembled WGS sequence"/>
</dbReference>
<name>A2EM30_TRIV3</name>
<dbReference type="EMBL" id="DS113427">
    <property type="protein sequence ID" value="EAY06289.1"/>
    <property type="molecule type" value="Genomic_DNA"/>
</dbReference>
<protein>
    <submittedName>
        <fullName evidence="2">Uncharacterized protein</fullName>
    </submittedName>
</protein>
<evidence type="ECO:0000313" key="3">
    <source>
        <dbReference type="Proteomes" id="UP000001542"/>
    </source>
</evidence>
<keyword evidence="3" id="KW-1185">Reference proteome</keyword>
<dbReference type="VEuPathDB" id="TrichDB:TVAGG3_0613530"/>
<dbReference type="RefSeq" id="XP_001318512.1">
    <property type="nucleotide sequence ID" value="XM_001318477.1"/>
</dbReference>
<feature type="region of interest" description="Disordered" evidence="1">
    <location>
        <begin position="395"/>
        <end position="433"/>
    </location>
</feature>
<sequence length="502" mass="56384">MKNKFQSPFTPPKYKPQGELIIPSPLQRYIEKSSFDFEGFELQPVDEDHIEIRDYVVRKYANTLSEAFSLILNDAISISNTIKELKSERTTLHSSVDAKYPKQILNSSEIDFMVDVCSSLTSSNDVTTLTLSEEFGTTTKSSPFESDFDTENTQSLTIDDSTCDTLYSTTDPALTTTGFLKLPGDTFPLRDKSPQDIINQVLPLSQLRGPAAQVIKNNYDSLKGKFAFPFKLPNNNNNNNNDRLPLMREDSLENTYIGSPSSSNSLFNSLRNTTQNKFPPKPFDYVPKLPQFKPPENDTEILDISGCVIEPMKSLSPPPSSLERVDSLVVQLKSMSPPKNLLLAEQSSELFNSLENLNAEPRKFNINNNNNNINNISNHKNDSIEAFIPEELDSDDLDSLQPKKQKSKKNTRFDFESYSSKRRSNSPPNIIYPLESPIVPSISERVNVQKRCRAGTIIGLPPLPELDVLPKLDLTRPGINLQPSVYPSRNEPDDSFDSLRGS</sequence>
<organism evidence="2 3">
    <name type="scientific">Trichomonas vaginalis (strain ATCC PRA-98 / G3)</name>
    <dbReference type="NCBI Taxonomy" id="412133"/>
    <lineage>
        <taxon>Eukaryota</taxon>
        <taxon>Metamonada</taxon>
        <taxon>Parabasalia</taxon>
        <taxon>Trichomonadida</taxon>
        <taxon>Trichomonadidae</taxon>
        <taxon>Trichomonas</taxon>
    </lineage>
</organism>
<proteinExistence type="predicted"/>
<accession>A2EM30</accession>